<gene>
    <name evidence="2" type="ORF">CE139_13590</name>
</gene>
<dbReference type="InterPro" id="IPR022225">
    <property type="entry name" value="Phage_tail_fibre_N"/>
</dbReference>
<accession>A0A2Z5A7I4</accession>
<dbReference type="Proteomes" id="UP000250579">
    <property type="component" value="Chromosome"/>
</dbReference>
<feature type="domain" description="Phage tail fibre protein N-terminal" evidence="1">
    <location>
        <begin position="11"/>
        <end position="79"/>
    </location>
</feature>
<reference evidence="2 3" key="1">
    <citation type="submission" date="2017-06" db="EMBL/GenBank/DDBJ databases">
        <title>Evolution towards high GC content and high-temperature stress adaptation in endophytic Pseudomonas oryzihabitans impacted its plant-growth promoting traits.</title>
        <authorList>
            <person name="Nascimento F.X."/>
        </authorList>
    </citation>
    <scope>NUCLEOTIDE SEQUENCE [LARGE SCALE GENOMIC DNA]</scope>
    <source>
        <strain evidence="2 3">MS8</strain>
    </source>
</reference>
<dbReference type="AlphaFoldDB" id="A0A2Z5A7I4"/>
<proteinExistence type="predicted"/>
<evidence type="ECO:0000313" key="2">
    <source>
        <dbReference type="EMBL" id="AXA66808.1"/>
    </source>
</evidence>
<sequence>MHSKDRQPDRIPDPSAKFTMREIGFYDDQGSLFVVGNLLHTYKPVAGKGTFLDATIRVQFPVSNVLIVSVAIDPDVAVAFAYLGVQHFRQGANHPEGYTDQVLAKTGNADGA</sequence>
<evidence type="ECO:0000313" key="3">
    <source>
        <dbReference type="Proteomes" id="UP000250579"/>
    </source>
</evidence>
<protein>
    <recommendedName>
        <fullName evidence="1">Phage tail fibre protein N-terminal domain-containing protein</fullName>
    </recommendedName>
</protein>
<dbReference type="EMBL" id="CP022198">
    <property type="protein sequence ID" value="AXA66808.1"/>
    <property type="molecule type" value="Genomic_DNA"/>
</dbReference>
<dbReference type="Pfam" id="PF12571">
    <property type="entry name" value="Phage_tail_fib"/>
    <property type="match status" value="1"/>
</dbReference>
<evidence type="ECO:0000259" key="1">
    <source>
        <dbReference type="Pfam" id="PF12571"/>
    </source>
</evidence>
<name>A0A2Z5A7I4_9PSED</name>
<organism evidence="2 3">
    <name type="scientific">Pseudomonas oryzihabitans</name>
    <dbReference type="NCBI Taxonomy" id="47885"/>
    <lineage>
        <taxon>Bacteria</taxon>
        <taxon>Pseudomonadati</taxon>
        <taxon>Pseudomonadota</taxon>
        <taxon>Gammaproteobacteria</taxon>
        <taxon>Pseudomonadales</taxon>
        <taxon>Pseudomonadaceae</taxon>
        <taxon>Pseudomonas</taxon>
    </lineage>
</organism>